<reference evidence="1" key="1">
    <citation type="submission" date="2021-08" db="EMBL/GenBank/DDBJ databases">
        <title>The first chromosome-level gecko genome reveals the dynamic sex chromosomes of Neotropical dwarf geckos (Sphaerodactylidae: Sphaerodactylus).</title>
        <authorList>
            <person name="Pinto B.J."/>
            <person name="Keating S.E."/>
            <person name="Gamble T."/>
        </authorList>
    </citation>
    <scope>NUCLEOTIDE SEQUENCE</scope>
    <source>
        <strain evidence="1">TG3544</strain>
    </source>
</reference>
<dbReference type="EMBL" id="CM037625">
    <property type="protein sequence ID" value="KAH7997571.1"/>
    <property type="molecule type" value="Genomic_DNA"/>
</dbReference>
<sequence length="886" mass="98221">MENLSNKKVLSVSFDSAKEEDCHSSYSSDLQKENVPTNAFTFSMVLSNLGSPLPVDKPNFGGNANYITPDKGEREAKATCAMDSPSTPSKDFSVLTAADFGITPETFTKPSGETKSILKKLRRQSTIGVRGSPENNALIRYIAHRKRMRNEDSHSQTTPFQRNVLLKDKIASFQSSFDPLKEDAEEIIHIPCTSKKADTRSHEQSQLDQVAPSEYKAVGLEETLNCKSTKGEKNSADIQKIPVVDPNPIESLSLPLEVIPAAGISKTASGIQSQNSDEELNSNATSQQSCKKVRFAEKHSLEIFDETKPPFTPLQKGCFPSTHHDSSGPNSVLKKKTPVKMLTKDVKEQLDYTNTRKGSEELSIFQSCGPLQAERSTRPIEEMEARNKELDTEVFDTLQPVATPVHSGETSFSPSRTRNDYSFNLTPIKKPLSQPNFDNDDDFQETLEVVSTVESIVNSGVLADKETKVSSPDFPATCIRVTRSCAKKKVNKVEETSVSPIRETQTKRACTTDKIPNPRKIKNVNSVTKSASQKTPASKRKAFGRRKRKKKAQKVCHGHCETVSKKPLLSPIPEMMEDVSLTSSYQSIPDSSVSILDRSCSSVTHETLEKVNSILHGTEKDSRLSAVTEDALSEFESCSSLQLQDSVLNNTQVTFSLEPPGNDSFKTLNDTLNGLVLKSNSESEIELGLLNLQETGKKPRKDASLLSADSAEEQLSGGDVCVNVKRVKRRSRRISRYLPSVEDFQSETARNSPSVPRDSMEELSCTPQTVNNAGFFNDVLYAIEESFKSATQKRVRRSMRLLKNEESEGLTWISVPTDDSVNQAATGSACRMERKSYTFCHPESEMLYQKEENLVQSPSPMTDKQKSPHTGVKRYKSKKTRKSICS</sequence>
<accession>A0ACB8EX52</accession>
<organism evidence="1 2">
    <name type="scientific">Sphaerodactylus townsendi</name>
    <dbReference type="NCBI Taxonomy" id="933632"/>
    <lineage>
        <taxon>Eukaryota</taxon>
        <taxon>Metazoa</taxon>
        <taxon>Chordata</taxon>
        <taxon>Craniata</taxon>
        <taxon>Vertebrata</taxon>
        <taxon>Euteleostomi</taxon>
        <taxon>Lepidosauria</taxon>
        <taxon>Squamata</taxon>
        <taxon>Bifurcata</taxon>
        <taxon>Gekkota</taxon>
        <taxon>Sphaerodactylidae</taxon>
        <taxon>Sphaerodactylus</taxon>
    </lineage>
</organism>
<protein>
    <submittedName>
        <fullName evidence="1">Uncharacterized protein</fullName>
    </submittedName>
</protein>
<dbReference type="Proteomes" id="UP000827872">
    <property type="component" value="Linkage Group LG12"/>
</dbReference>
<evidence type="ECO:0000313" key="1">
    <source>
        <dbReference type="EMBL" id="KAH7997571.1"/>
    </source>
</evidence>
<keyword evidence="2" id="KW-1185">Reference proteome</keyword>
<evidence type="ECO:0000313" key="2">
    <source>
        <dbReference type="Proteomes" id="UP000827872"/>
    </source>
</evidence>
<comment type="caution">
    <text evidence="1">The sequence shown here is derived from an EMBL/GenBank/DDBJ whole genome shotgun (WGS) entry which is preliminary data.</text>
</comment>
<proteinExistence type="predicted"/>
<gene>
    <name evidence="1" type="ORF">K3G42_002087</name>
</gene>
<name>A0ACB8EX52_9SAUR</name>